<dbReference type="FunFam" id="3.40.50.300:FF:001001">
    <property type="entry name" value="Multidrug ABC transporter ATP-binding protein"/>
    <property type="match status" value="1"/>
</dbReference>
<organism evidence="13 14">
    <name type="scientific">Allosaccharopolyspora coralli</name>
    <dbReference type="NCBI Taxonomy" id="2665642"/>
    <lineage>
        <taxon>Bacteria</taxon>
        <taxon>Bacillati</taxon>
        <taxon>Actinomycetota</taxon>
        <taxon>Actinomycetes</taxon>
        <taxon>Pseudonocardiales</taxon>
        <taxon>Pseudonocardiaceae</taxon>
        <taxon>Allosaccharopolyspora</taxon>
    </lineage>
</organism>
<evidence type="ECO:0000256" key="3">
    <source>
        <dbReference type="ARBA" id="ARBA00022475"/>
    </source>
</evidence>
<feature type="transmembrane region" description="Helical" evidence="10">
    <location>
        <begin position="31"/>
        <end position="52"/>
    </location>
</feature>
<feature type="domain" description="ABC transmembrane type-1" evidence="12">
    <location>
        <begin position="29"/>
        <end position="309"/>
    </location>
</feature>
<dbReference type="Pfam" id="PF00664">
    <property type="entry name" value="ABC_membrane"/>
    <property type="match status" value="1"/>
</dbReference>
<evidence type="ECO:0000256" key="8">
    <source>
        <dbReference type="ARBA" id="ARBA00022989"/>
    </source>
</evidence>
<feature type="transmembrane region" description="Helical" evidence="10">
    <location>
        <begin position="257"/>
        <end position="290"/>
    </location>
</feature>
<evidence type="ECO:0000256" key="10">
    <source>
        <dbReference type="SAM" id="Phobius"/>
    </source>
</evidence>
<dbReference type="PROSITE" id="PS50893">
    <property type="entry name" value="ABC_TRANSPORTER_2"/>
    <property type="match status" value="1"/>
</dbReference>
<evidence type="ECO:0000256" key="2">
    <source>
        <dbReference type="ARBA" id="ARBA00022448"/>
    </source>
</evidence>
<dbReference type="InterPro" id="IPR003439">
    <property type="entry name" value="ABC_transporter-like_ATP-bd"/>
</dbReference>
<dbReference type="PANTHER" id="PTHR43394:SF1">
    <property type="entry name" value="ATP-BINDING CASSETTE SUB-FAMILY B MEMBER 10, MITOCHONDRIAL"/>
    <property type="match status" value="1"/>
</dbReference>
<dbReference type="GO" id="GO:0005886">
    <property type="term" value="C:plasma membrane"/>
    <property type="evidence" value="ECO:0007669"/>
    <property type="project" value="UniProtKB-SubCell"/>
</dbReference>
<keyword evidence="4" id="KW-0997">Cell inner membrane</keyword>
<dbReference type="PANTHER" id="PTHR43394">
    <property type="entry name" value="ATP-DEPENDENT PERMEASE MDL1, MITOCHONDRIAL"/>
    <property type="match status" value="1"/>
</dbReference>
<keyword evidence="3" id="KW-1003">Cell membrane</keyword>
<dbReference type="EMBL" id="CP045929">
    <property type="protein sequence ID" value="QGK71783.1"/>
    <property type="molecule type" value="Genomic_DNA"/>
</dbReference>
<keyword evidence="9 10" id="KW-0472">Membrane</keyword>
<keyword evidence="7 13" id="KW-0067">ATP-binding</keyword>
<dbReference type="KEGG" id="sace:GIY23_21710"/>
<evidence type="ECO:0000313" key="14">
    <source>
        <dbReference type="Proteomes" id="UP000371041"/>
    </source>
</evidence>
<dbReference type="SUPFAM" id="SSF52540">
    <property type="entry name" value="P-loop containing nucleoside triphosphate hydrolases"/>
    <property type="match status" value="1"/>
</dbReference>
<evidence type="ECO:0000259" key="11">
    <source>
        <dbReference type="PROSITE" id="PS50893"/>
    </source>
</evidence>
<keyword evidence="2" id="KW-0813">Transport</keyword>
<comment type="subcellular location">
    <subcellularLocation>
        <location evidence="1">Cell membrane</location>
        <topology evidence="1">Multi-pass membrane protein</topology>
    </subcellularLocation>
</comment>
<dbReference type="SUPFAM" id="SSF90123">
    <property type="entry name" value="ABC transporter transmembrane region"/>
    <property type="match status" value="1"/>
</dbReference>
<keyword evidence="5 10" id="KW-0812">Transmembrane</keyword>
<evidence type="ECO:0000256" key="5">
    <source>
        <dbReference type="ARBA" id="ARBA00022692"/>
    </source>
</evidence>
<keyword evidence="6" id="KW-0547">Nucleotide-binding</keyword>
<dbReference type="SMART" id="SM00382">
    <property type="entry name" value="AAA"/>
    <property type="match status" value="1"/>
</dbReference>
<dbReference type="Gene3D" id="3.40.50.300">
    <property type="entry name" value="P-loop containing nucleotide triphosphate hydrolases"/>
    <property type="match status" value="1"/>
</dbReference>
<reference evidence="14" key="1">
    <citation type="submission" date="2019-11" db="EMBL/GenBank/DDBJ databases">
        <title>The complete genome sequence of Saccharopolyspora sp. E2A.</title>
        <authorList>
            <person name="Zhang G."/>
        </authorList>
    </citation>
    <scope>NUCLEOTIDE SEQUENCE [LARGE SCALE GENOMIC DNA]</scope>
    <source>
        <strain evidence="14">E2A</strain>
    </source>
</reference>
<dbReference type="Gene3D" id="1.20.1560.10">
    <property type="entry name" value="ABC transporter type 1, transmembrane domain"/>
    <property type="match status" value="1"/>
</dbReference>
<dbReference type="CDD" id="cd07346">
    <property type="entry name" value="ABC_6TM_exporters"/>
    <property type="match status" value="1"/>
</dbReference>
<dbReference type="InterPro" id="IPR039421">
    <property type="entry name" value="Type_1_exporter"/>
</dbReference>
<evidence type="ECO:0000256" key="6">
    <source>
        <dbReference type="ARBA" id="ARBA00022741"/>
    </source>
</evidence>
<accession>A0A5Q3QBN3</accession>
<feature type="transmembrane region" description="Helical" evidence="10">
    <location>
        <begin position="168"/>
        <end position="185"/>
    </location>
</feature>
<sequence length="585" mass="61686">MNRLPQADGGMIRRWAGESVRRDRHRFGATIVLYLLTTGLGLVGPQVLGALVDAVESGAGAGRVDLLGAVFLVVLLAQALIMRSARDQATRFGQAVLSHTRESFVAHVLRLPVSTVEAAGTGDLLSRATTDVDRLDDTVRNGAPEVTAATVTLVLTAVAMIVTAPVVASGMLVGVVLTVASVRWYQRRVGPVLRDILGAWADVGAVTHETVEGARTISSLRLRDRRVHSNDTAVSHAEAHEHRHRALLIRLLPSMELAYVLPIAAVLLVGAFAYDAGLAGIGTLATVVLYAQAMSSPIDELLMWFEEFQVGASALRRVLGVGAAPAAGRTIGESGASDGDGVHLRDVRFSYREGVEVVHGVDLDVARGERLVVVGPSGAGKSTLARLVAGISTPDSGSVVVGGTEITDRTPEQARREVVLLTQEHHVFACSLRENLLLTEWEHTDDDVLEALRIVGALGWADALPDGLGTVLGSGGHPVPPAVAQQLALARVVLADPHTIVLDEATSLVDNATSRGLEHSLAAALHGRTVLVIAHRLHAARGADRVAVVEDGRITELGTHHDLIASGGSYARLHRRASATADTPR</sequence>
<dbReference type="Pfam" id="PF00005">
    <property type="entry name" value="ABC_tran"/>
    <property type="match status" value="1"/>
</dbReference>
<dbReference type="RefSeq" id="WP_154078351.1">
    <property type="nucleotide sequence ID" value="NZ_CP045929.1"/>
</dbReference>
<dbReference type="Proteomes" id="UP000371041">
    <property type="component" value="Chromosome"/>
</dbReference>
<dbReference type="InterPro" id="IPR003593">
    <property type="entry name" value="AAA+_ATPase"/>
</dbReference>
<protein>
    <submittedName>
        <fullName evidence="13">ATP-binding cassette domain-containing protein</fullName>
    </submittedName>
</protein>
<dbReference type="InterPro" id="IPR011527">
    <property type="entry name" value="ABC1_TM_dom"/>
</dbReference>
<evidence type="ECO:0000256" key="9">
    <source>
        <dbReference type="ARBA" id="ARBA00023136"/>
    </source>
</evidence>
<evidence type="ECO:0000256" key="4">
    <source>
        <dbReference type="ARBA" id="ARBA00022519"/>
    </source>
</evidence>
<keyword evidence="8 10" id="KW-1133">Transmembrane helix</keyword>
<evidence type="ECO:0000259" key="12">
    <source>
        <dbReference type="PROSITE" id="PS50929"/>
    </source>
</evidence>
<proteinExistence type="predicted"/>
<keyword evidence="14" id="KW-1185">Reference proteome</keyword>
<evidence type="ECO:0000256" key="1">
    <source>
        <dbReference type="ARBA" id="ARBA00004651"/>
    </source>
</evidence>
<gene>
    <name evidence="13" type="ORF">GIY23_21710</name>
</gene>
<evidence type="ECO:0000256" key="7">
    <source>
        <dbReference type="ARBA" id="ARBA00022840"/>
    </source>
</evidence>
<dbReference type="GO" id="GO:0016887">
    <property type="term" value="F:ATP hydrolysis activity"/>
    <property type="evidence" value="ECO:0007669"/>
    <property type="project" value="InterPro"/>
</dbReference>
<feature type="transmembrane region" description="Helical" evidence="10">
    <location>
        <begin position="64"/>
        <end position="82"/>
    </location>
</feature>
<dbReference type="InterPro" id="IPR036640">
    <property type="entry name" value="ABC1_TM_sf"/>
</dbReference>
<dbReference type="InterPro" id="IPR027417">
    <property type="entry name" value="P-loop_NTPase"/>
</dbReference>
<name>A0A5Q3QBN3_9PSEU</name>
<dbReference type="AlphaFoldDB" id="A0A5Q3QBN3"/>
<dbReference type="GO" id="GO:0015421">
    <property type="term" value="F:ABC-type oligopeptide transporter activity"/>
    <property type="evidence" value="ECO:0007669"/>
    <property type="project" value="TreeGrafter"/>
</dbReference>
<feature type="domain" description="ABC transporter" evidence="11">
    <location>
        <begin position="342"/>
        <end position="576"/>
    </location>
</feature>
<dbReference type="PROSITE" id="PS50929">
    <property type="entry name" value="ABC_TM1F"/>
    <property type="match status" value="1"/>
</dbReference>
<dbReference type="GO" id="GO:0005524">
    <property type="term" value="F:ATP binding"/>
    <property type="evidence" value="ECO:0007669"/>
    <property type="project" value="UniProtKB-KW"/>
</dbReference>
<evidence type="ECO:0000313" key="13">
    <source>
        <dbReference type="EMBL" id="QGK71783.1"/>
    </source>
</evidence>